<keyword evidence="7" id="KW-0808">Transferase</keyword>
<dbReference type="Pfam" id="PF01590">
    <property type="entry name" value="GAF"/>
    <property type="match status" value="1"/>
</dbReference>
<dbReference type="InterPro" id="IPR036890">
    <property type="entry name" value="HATPase_C_sf"/>
</dbReference>
<keyword evidence="5" id="KW-1133">Transmembrane helix</keyword>
<dbReference type="PANTHER" id="PTHR43547:SF2">
    <property type="entry name" value="HYBRID SIGNAL TRANSDUCTION HISTIDINE KINASE C"/>
    <property type="match status" value="1"/>
</dbReference>
<dbReference type="GO" id="GO:0000155">
    <property type="term" value="F:phosphorelay sensor kinase activity"/>
    <property type="evidence" value="ECO:0007669"/>
    <property type="project" value="InterPro"/>
</dbReference>
<gene>
    <name evidence="7" type="ORF">E6K74_10675</name>
    <name evidence="8" type="ORF">E6K77_09320</name>
</gene>
<dbReference type="AlphaFoldDB" id="A0A538SNV7"/>
<evidence type="ECO:0000313" key="9">
    <source>
        <dbReference type="Proteomes" id="UP000317366"/>
    </source>
</evidence>
<dbReference type="Gene3D" id="3.30.450.40">
    <property type="match status" value="1"/>
</dbReference>
<dbReference type="PROSITE" id="PS50109">
    <property type="entry name" value="HIS_KIN"/>
    <property type="match status" value="1"/>
</dbReference>
<dbReference type="EC" id="2.7.13.3" evidence="2"/>
<dbReference type="InterPro" id="IPR003594">
    <property type="entry name" value="HATPase_dom"/>
</dbReference>
<keyword evidence="5" id="KW-0812">Transmembrane</keyword>
<evidence type="ECO:0000313" key="10">
    <source>
        <dbReference type="Proteomes" id="UP000319829"/>
    </source>
</evidence>
<dbReference type="InterPro" id="IPR003018">
    <property type="entry name" value="GAF"/>
</dbReference>
<dbReference type="EMBL" id="VBOU01000091">
    <property type="protein sequence ID" value="TMQ53037.1"/>
    <property type="molecule type" value="Genomic_DNA"/>
</dbReference>
<dbReference type="SMART" id="SM00065">
    <property type="entry name" value="GAF"/>
    <property type="match status" value="1"/>
</dbReference>
<feature type="region of interest" description="Disordered" evidence="4">
    <location>
        <begin position="1"/>
        <end position="24"/>
    </location>
</feature>
<dbReference type="InterPro" id="IPR003661">
    <property type="entry name" value="HisK_dim/P_dom"/>
</dbReference>
<dbReference type="InterPro" id="IPR036097">
    <property type="entry name" value="HisK_dim/P_sf"/>
</dbReference>
<dbReference type="Proteomes" id="UP000317366">
    <property type="component" value="Unassembled WGS sequence"/>
</dbReference>
<evidence type="ECO:0000256" key="1">
    <source>
        <dbReference type="ARBA" id="ARBA00000085"/>
    </source>
</evidence>
<dbReference type="SUPFAM" id="SSF47384">
    <property type="entry name" value="Homodimeric domain of signal transducing histidine kinase"/>
    <property type="match status" value="1"/>
</dbReference>
<dbReference type="InterPro" id="IPR004358">
    <property type="entry name" value="Sig_transdc_His_kin-like_C"/>
</dbReference>
<dbReference type="SUPFAM" id="SSF55781">
    <property type="entry name" value="GAF domain-like"/>
    <property type="match status" value="1"/>
</dbReference>
<reference evidence="9 10" key="1">
    <citation type="journal article" date="2019" name="Nat. Microbiol.">
        <title>Mediterranean grassland soil C-N compound turnover is dependent on rainfall and depth, and is mediated by genomically divergent microorganisms.</title>
        <authorList>
            <person name="Diamond S."/>
            <person name="Andeer P.F."/>
            <person name="Li Z."/>
            <person name="Crits-Christoph A."/>
            <person name="Burstein D."/>
            <person name="Anantharaman K."/>
            <person name="Lane K.R."/>
            <person name="Thomas B.C."/>
            <person name="Pan C."/>
            <person name="Northen T.R."/>
            <person name="Banfield J.F."/>
        </authorList>
    </citation>
    <scope>NUCLEOTIDE SEQUENCE [LARGE SCALE GENOMIC DNA]</scope>
    <source>
        <strain evidence="7">WS_4</strain>
        <strain evidence="8">WS_7</strain>
    </source>
</reference>
<evidence type="ECO:0000256" key="2">
    <source>
        <dbReference type="ARBA" id="ARBA00012438"/>
    </source>
</evidence>
<dbReference type="Proteomes" id="UP000319829">
    <property type="component" value="Unassembled WGS sequence"/>
</dbReference>
<dbReference type="InterPro" id="IPR029016">
    <property type="entry name" value="GAF-like_dom_sf"/>
</dbReference>
<comment type="caution">
    <text evidence="7">The sequence shown here is derived from an EMBL/GenBank/DDBJ whole genome shotgun (WGS) entry which is preliminary data.</text>
</comment>
<dbReference type="CDD" id="cd00082">
    <property type="entry name" value="HisKA"/>
    <property type="match status" value="1"/>
</dbReference>
<dbReference type="SMART" id="SM00388">
    <property type="entry name" value="HisKA"/>
    <property type="match status" value="1"/>
</dbReference>
<evidence type="ECO:0000256" key="3">
    <source>
        <dbReference type="ARBA" id="ARBA00022553"/>
    </source>
</evidence>
<name>A0A538SNV7_UNCEI</name>
<dbReference type="Gene3D" id="3.30.565.10">
    <property type="entry name" value="Histidine kinase-like ATPase, C-terminal domain"/>
    <property type="match status" value="1"/>
</dbReference>
<dbReference type="SUPFAM" id="SSF55874">
    <property type="entry name" value="ATPase domain of HSP90 chaperone/DNA topoisomerase II/histidine kinase"/>
    <property type="match status" value="1"/>
</dbReference>
<feature type="transmembrane region" description="Helical" evidence="5">
    <location>
        <begin position="74"/>
        <end position="95"/>
    </location>
</feature>
<dbReference type="EMBL" id="VBOX01000090">
    <property type="protein sequence ID" value="TMQ61782.1"/>
    <property type="molecule type" value="Genomic_DNA"/>
</dbReference>
<keyword evidence="3" id="KW-0597">Phosphoprotein</keyword>
<proteinExistence type="predicted"/>
<sequence length="554" mass="61669">MLRSAADEPPDPSPSHLEDPVSRNKANLAQRQADRRTWALLGLIILVLLGFVVTVQTLWVSIVRSGFLGDNVPVNGWMLVVGLVGLTVLFCLYIVHQQTKINRFRSRLVTEQMELEQSRGRLAELTSLFQLGNSLHMDLPLDTILEITVRRVASTLHSHDVALFLFEADTKTLKCRARFGLTPREPEAEIRAGEGAVGWSARHREAILMSATDRQARFAEHFMAHPDAGSALILPVNFETRCVAVLRVHRAAKAEPFRLEHRDIGQLFADNVAGVIDRALVVRHLEQRATDLKPSAKGVPAPQLVTPFQDSFLSSAENELKAPLTTILAYSEVLDQNDKRMTTSMRREFTARLRGEAERLMNLVDDVLDLARLETGRFLLDLRKDNVNAISRAAADVVRPLATGKQIDIELKLDEKIPDQHIDSTKMRQAILHLLHNGIRFSPGKGRVTLTTWLGDDHVRIEVRDSGPAVEPEATPSVFDIENQGEGLSKRVKDGLGFGLHLTKRFVELHGGQVGVGVGPTGTGAAFWIRLPRQEGLESVIGRDPFLEQLWEQS</sequence>
<feature type="domain" description="Histidine kinase" evidence="6">
    <location>
        <begin position="315"/>
        <end position="535"/>
    </location>
</feature>
<protein>
    <recommendedName>
        <fullName evidence="2">histidine kinase</fullName>
        <ecNumber evidence="2">2.7.13.3</ecNumber>
    </recommendedName>
</protein>
<evidence type="ECO:0000313" key="7">
    <source>
        <dbReference type="EMBL" id="TMQ53037.1"/>
    </source>
</evidence>
<feature type="transmembrane region" description="Helical" evidence="5">
    <location>
        <begin position="38"/>
        <end position="62"/>
    </location>
</feature>
<dbReference type="Pfam" id="PF00512">
    <property type="entry name" value="HisKA"/>
    <property type="match status" value="1"/>
</dbReference>
<dbReference type="SMART" id="SM00387">
    <property type="entry name" value="HATPase_c"/>
    <property type="match status" value="1"/>
</dbReference>
<evidence type="ECO:0000256" key="4">
    <source>
        <dbReference type="SAM" id="MobiDB-lite"/>
    </source>
</evidence>
<organism evidence="7 10">
    <name type="scientific">Eiseniibacteriota bacterium</name>
    <dbReference type="NCBI Taxonomy" id="2212470"/>
    <lineage>
        <taxon>Bacteria</taxon>
        <taxon>Candidatus Eiseniibacteriota</taxon>
    </lineage>
</organism>
<keyword evidence="7" id="KW-0418">Kinase</keyword>
<keyword evidence="5" id="KW-0472">Membrane</keyword>
<evidence type="ECO:0000256" key="5">
    <source>
        <dbReference type="SAM" id="Phobius"/>
    </source>
</evidence>
<comment type="catalytic activity">
    <reaction evidence="1">
        <text>ATP + protein L-histidine = ADP + protein N-phospho-L-histidine.</text>
        <dbReference type="EC" id="2.7.13.3"/>
    </reaction>
</comment>
<dbReference type="PRINTS" id="PR00344">
    <property type="entry name" value="BCTRLSENSOR"/>
</dbReference>
<evidence type="ECO:0000313" key="8">
    <source>
        <dbReference type="EMBL" id="TMQ61782.1"/>
    </source>
</evidence>
<evidence type="ECO:0000259" key="6">
    <source>
        <dbReference type="PROSITE" id="PS50109"/>
    </source>
</evidence>
<dbReference type="PANTHER" id="PTHR43547">
    <property type="entry name" value="TWO-COMPONENT HISTIDINE KINASE"/>
    <property type="match status" value="1"/>
</dbReference>
<dbReference type="Pfam" id="PF02518">
    <property type="entry name" value="HATPase_c"/>
    <property type="match status" value="1"/>
</dbReference>
<dbReference type="InterPro" id="IPR005467">
    <property type="entry name" value="His_kinase_dom"/>
</dbReference>
<accession>A0A538SNV7</accession>
<dbReference type="Gene3D" id="1.10.287.130">
    <property type="match status" value="1"/>
</dbReference>